<dbReference type="Proteomes" id="UP000483820">
    <property type="component" value="Chromosome X"/>
</dbReference>
<sequence length="227" mass="24525">MNVLIVGSGGREHALAWKLQQSPQVKNVIVAPGNGASGKIDLNPNNVEEVSLFCGTNDIHCVLIGPEEPLSNGLADHLIKTHPNMIVFGPTKDGAQLETSKSFSKQFMKEYGLPTADFVTVSVENVKSLDSVFERIPWKNTVVKADGLAAGKGVIIPKDNEEAKLAARSILEGEFGSAGRTIILEERLEGYEVSSLAFVDGISYKRMPLGKDYKRLLESDLGPNTGF</sequence>
<evidence type="ECO:0000256" key="4">
    <source>
        <dbReference type="PROSITE-ProRule" id="PRU00409"/>
    </source>
</evidence>
<dbReference type="PANTHER" id="PTHR43472:SF1">
    <property type="entry name" value="PHOSPHORIBOSYLAMINE--GLYCINE LIGASE, CHLOROPLASTIC"/>
    <property type="match status" value="1"/>
</dbReference>
<dbReference type="InterPro" id="IPR016185">
    <property type="entry name" value="PreATP-grasp_dom_sf"/>
</dbReference>
<evidence type="ECO:0000256" key="1">
    <source>
        <dbReference type="ARBA" id="ARBA00022598"/>
    </source>
</evidence>
<dbReference type="GO" id="GO:0009113">
    <property type="term" value="P:purine nucleobase biosynthetic process"/>
    <property type="evidence" value="ECO:0007669"/>
    <property type="project" value="InterPro"/>
</dbReference>
<evidence type="ECO:0000259" key="5">
    <source>
        <dbReference type="PROSITE" id="PS50975"/>
    </source>
</evidence>
<evidence type="ECO:0000256" key="3">
    <source>
        <dbReference type="ARBA" id="ARBA00022840"/>
    </source>
</evidence>
<evidence type="ECO:0000313" key="7">
    <source>
        <dbReference type="Proteomes" id="UP000483820"/>
    </source>
</evidence>
<dbReference type="FunFam" id="3.30.1490.20:FF:000061">
    <property type="entry name" value="Trifunctional purine biosynthetic protein adenosine-3"/>
    <property type="match status" value="1"/>
</dbReference>
<feature type="domain" description="ATP-grasp" evidence="5">
    <location>
        <begin position="105"/>
        <end position="199"/>
    </location>
</feature>
<dbReference type="InterPro" id="IPR013815">
    <property type="entry name" value="ATP_grasp_subdomain_1"/>
</dbReference>
<keyword evidence="2 4" id="KW-0547">Nucleotide-binding</keyword>
<proteinExistence type="predicted"/>
<keyword evidence="3 4" id="KW-0067">ATP-binding</keyword>
<dbReference type="PROSITE" id="PS50975">
    <property type="entry name" value="ATP_GRASP"/>
    <property type="match status" value="1"/>
</dbReference>
<dbReference type="SUPFAM" id="SSF56059">
    <property type="entry name" value="Glutathione synthetase ATP-binding domain-like"/>
    <property type="match status" value="1"/>
</dbReference>
<dbReference type="InterPro" id="IPR011761">
    <property type="entry name" value="ATP-grasp"/>
</dbReference>
<dbReference type="RefSeq" id="XP_053579529.1">
    <property type="nucleotide sequence ID" value="XM_053735963.1"/>
</dbReference>
<organism evidence="6 7">
    <name type="scientific">Caenorhabditis remanei</name>
    <name type="common">Caenorhabditis vulgaris</name>
    <dbReference type="NCBI Taxonomy" id="31234"/>
    <lineage>
        <taxon>Eukaryota</taxon>
        <taxon>Metazoa</taxon>
        <taxon>Ecdysozoa</taxon>
        <taxon>Nematoda</taxon>
        <taxon>Chromadorea</taxon>
        <taxon>Rhabditida</taxon>
        <taxon>Rhabditina</taxon>
        <taxon>Rhabditomorpha</taxon>
        <taxon>Rhabditoidea</taxon>
        <taxon>Rhabditidae</taxon>
        <taxon>Peloderinae</taxon>
        <taxon>Caenorhabditis</taxon>
    </lineage>
</organism>
<dbReference type="SUPFAM" id="SSF52440">
    <property type="entry name" value="PreATP-grasp domain"/>
    <property type="match status" value="1"/>
</dbReference>
<dbReference type="CTD" id="78777826"/>
<name>A0A6A5G0T8_CAERE</name>
<dbReference type="Pfam" id="PF01071">
    <property type="entry name" value="GARS_A"/>
    <property type="match status" value="1"/>
</dbReference>
<reference evidence="6 7" key="1">
    <citation type="submission" date="2019-12" db="EMBL/GenBank/DDBJ databases">
        <title>Chromosome-level assembly of the Caenorhabditis remanei genome.</title>
        <authorList>
            <person name="Teterina A.A."/>
            <person name="Willis J.H."/>
            <person name="Phillips P.C."/>
        </authorList>
    </citation>
    <scope>NUCLEOTIDE SEQUENCE [LARGE SCALE GENOMIC DNA]</scope>
    <source>
        <strain evidence="6 7">PX506</strain>
        <tissue evidence="6">Whole organism</tissue>
    </source>
</reference>
<dbReference type="InterPro" id="IPR020562">
    <property type="entry name" value="PRibGlycinamide_synth_N"/>
</dbReference>
<dbReference type="SMART" id="SM01209">
    <property type="entry name" value="GARS_A"/>
    <property type="match status" value="1"/>
</dbReference>
<dbReference type="Gene3D" id="3.30.1490.20">
    <property type="entry name" value="ATP-grasp fold, A domain"/>
    <property type="match status" value="1"/>
</dbReference>
<dbReference type="GO" id="GO:0004637">
    <property type="term" value="F:phosphoribosylamine-glycine ligase activity"/>
    <property type="evidence" value="ECO:0007669"/>
    <property type="project" value="InterPro"/>
</dbReference>
<evidence type="ECO:0000256" key="2">
    <source>
        <dbReference type="ARBA" id="ARBA00022741"/>
    </source>
</evidence>
<dbReference type="InterPro" id="IPR020561">
    <property type="entry name" value="PRibGlycinamid_synth_ATP-grasp"/>
</dbReference>
<dbReference type="PANTHER" id="PTHR43472">
    <property type="entry name" value="PHOSPHORIBOSYLAMINE--GLYCINE LIGASE"/>
    <property type="match status" value="1"/>
</dbReference>
<gene>
    <name evidence="6" type="ORF">GCK72_024626</name>
</gene>
<keyword evidence="1" id="KW-0436">Ligase</keyword>
<protein>
    <recommendedName>
        <fullName evidence="5">ATP-grasp domain-containing protein</fullName>
    </recommendedName>
</protein>
<dbReference type="Gene3D" id="3.30.470.20">
    <property type="entry name" value="ATP-grasp fold, B domain"/>
    <property type="match status" value="1"/>
</dbReference>
<dbReference type="GO" id="GO:0005524">
    <property type="term" value="F:ATP binding"/>
    <property type="evidence" value="ECO:0007669"/>
    <property type="project" value="UniProtKB-UniRule"/>
</dbReference>
<dbReference type="GeneID" id="78777826"/>
<comment type="caution">
    <text evidence="6">The sequence shown here is derived from an EMBL/GenBank/DDBJ whole genome shotgun (WGS) entry which is preliminary data.</text>
</comment>
<accession>A0A6A5G0T8</accession>
<dbReference type="InterPro" id="IPR000115">
    <property type="entry name" value="PRibGlycinamide_synth"/>
</dbReference>
<dbReference type="EMBL" id="WUAV01000006">
    <property type="protein sequence ID" value="KAF1748159.1"/>
    <property type="molecule type" value="Genomic_DNA"/>
</dbReference>
<evidence type="ECO:0000313" key="6">
    <source>
        <dbReference type="EMBL" id="KAF1748159.1"/>
    </source>
</evidence>
<dbReference type="Gene3D" id="3.40.50.20">
    <property type="match status" value="1"/>
</dbReference>
<dbReference type="GO" id="GO:0046872">
    <property type="term" value="F:metal ion binding"/>
    <property type="evidence" value="ECO:0007669"/>
    <property type="project" value="InterPro"/>
</dbReference>
<dbReference type="AlphaFoldDB" id="A0A6A5G0T8"/>
<dbReference type="Pfam" id="PF02844">
    <property type="entry name" value="GARS_N"/>
    <property type="match status" value="1"/>
</dbReference>
<dbReference type="KEGG" id="crq:GCK72_024626"/>